<evidence type="ECO:0000256" key="2">
    <source>
        <dbReference type="ARBA" id="ARBA00007647"/>
    </source>
</evidence>
<evidence type="ECO:0000256" key="1">
    <source>
        <dbReference type="ARBA" id="ARBA00004167"/>
    </source>
</evidence>
<keyword evidence="4 6" id="KW-0808">Transferase</keyword>
<dbReference type="InterPro" id="IPR008166">
    <property type="entry name" value="Glyco_transf_92"/>
</dbReference>
<dbReference type="EMBL" id="JOJR01000767">
    <property type="protein sequence ID" value="RCN34562.1"/>
    <property type="molecule type" value="Genomic_DNA"/>
</dbReference>
<comment type="caution">
    <text evidence="7">The sequence shown here is derived from an EMBL/GenBank/DDBJ whole genome shotgun (WGS) entry which is preliminary data.</text>
</comment>
<evidence type="ECO:0000313" key="8">
    <source>
        <dbReference type="Proteomes" id="UP000252519"/>
    </source>
</evidence>
<gene>
    <name evidence="7" type="ORF">ANCCAN_19600</name>
</gene>
<reference evidence="7 8" key="1">
    <citation type="submission" date="2014-10" db="EMBL/GenBank/DDBJ databases">
        <title>Draft genome of the hookworm Ancylostoma caninum.</title>
        <authorList>
            <person name="Mitreva M."/>
        </authorList>
    </citation>
    <scope>NUCLEOTIDE SEQUENCE [LARGE SCALE GENOMIC DNA]</scope>
    <source>
        <strain evidence="7 8">Baltimore</strain>
    </source>
</reference>
<dbReference type="AlphaFoldDB" id="A0A368FR58"/>
<evidence type="ECO:0000256" key="4">
    <source>
        <dbReference type="ARBA" id="ARBA00022679"/>
    </source>
</evidence>
<keyword evidence="8" id="KW-1185">Reference proteome</keyword>
<sequence>MFALEMWKAQGVHRVLVYYHSSSQHVRKVLRHYQKEKYHIT</sequence>
<dbReference type="GO" id="GO:0016757">
    <property type="term" value="F:glycosyltransferase activity"/>
    <property type="evidence" value="ECO:0007669"/>
    <property type="project" value="UniProtKB-UniRule"/>
</dbReference>
<keyword evidence="5" id="KW-0472">Membrane</keyword>
<dbReference type="Pfam" id="PF01697">
    <property type="entry name" value="Glyco_transf_92"/>
    <property type="match status" value="1"/>
</dbReference>
<accession>A0A368FR58</accession>
<dbReference type="GO" id="GO:0016020">
    <property type="term" value="C:membrane"/>
    <property type="evidence" value="ECO:0007669"/>
    <property type="project" value="UniProtKB-SubCell"/>
</dbReference>
<keyword evidence="3 6" id="KW-0328">Glycosyltransferase</keyword>
<name>A0A368FR58_ANCCA</name>
<proteinExistence type="inferred from homology"/>
<comment type="subcellular location">
    <subcellularLocation>
        <location evidence="1">Membrane</location>
        <topology evidence="1">Single-pass membrane protein</topology>
    </subcellularLocation>
</comment>
<dbReference type="Proteomes" id="UP000252519">
    <property type="component" value="Unassembled WGS sequence"/>
</dbReference>
<evidence type="ECO:0000256" key="6">
    <source>
        <dbReference type="RuleBase" id="RU366017"/>
    </source>
</evidence>
<evidence type="ECO:0000256" key="5">
    <source>
        <dbReference type="ARBA" id="ARBA00023136"/>
    </source>
</evidence>
<protein>
    <recommendedName>
        <fullName evidence="6">Glycosyltransferase family 92 protein</fullName>
        <ecNumber evidence="6">2.4.1.-</ecNumber>
    </recommendedName>
</protein>
<dbReference type="OrthoDB" id="5777994at2759"/>
<dbReference type="EC" id="2.4.1.-" evidence="6"/>
<evidence type="ECO:0000256" key="3">
    <source>
        <dbReference type="ARBA" id="ARBA00022676"/>
    </source>
</evidence>
<comment type="similarity">
    <text evidence="2 6">Belongs to the glycosyltransferase 92 family.</text>
</comment>
<evidence type="ECO:0000313" key="7">
    <source>
        <dbReference type="EMBL" id="RCN34562.1"/>
    </source>
</evidence>
<organism evidence="7 8">
    <name type="scientific">Ancylostoma caninum</name>
    <name type="common">Dog hookworm</name>
    <dbReference type="NCBI Taxonomy" id="29170"/>
    <lineage>
        <taxon>Eukaryota</taxon>
        <taxon>Metazoa</taxon>
        <taxon>Ecdysozoa</taxon>
        <taxon>Nematoda</taxon>
        <taxon>Chromadorea</taxon>
        <taxon>Rhabditida</taxon>
        <taxon>Rhabditina</taxon>
        <taxon>Rhabditomorpha</taxon>
        <taxon>Strongyloidea</taxon>
        <taxon>Ancylostomatidae</taxon>
        <taxon>Ancylostomatinae</taxon>
        <taxon>Ancylostoma</taxon>
    </lineage>
</organism>